<dbReference type="Proteomes" id="UP001253545">
    <property type="component" value="Unassembled WGS sequence"/>
</dbReference>
<feature type="domain" description="Methyl-accepting transducer" evidence="6">
    <location>
        <begin position="240"/>
        <end position="476"/>
    </location>
</feature>
<name>A0ABU2ZQB4_9ALTE</name>
<organism evidence="8 9">
    <name type="scientific">Glaciecola petra</name>
    <dbReference type="NCBI Taxonomy" id="3075602"/>
    <lineage>
        <taxon>Bacteria</taxon>
        <taxon>Pseudomonadati</taxon>
        <taxon>Pseudomonadota</taxon>
        <taxon>Gammaproteobacteria</taxon>
        <taxon>Alteromonadales</taxon>
        <taxon>Alteromonadaceae</taxon>
        <taxon>Glaciecola</taxon>
    </lineage>
</organism>
<comment type="similarity">
    <text evidence="3">Belongs to the methyl-accepting chemotaxis (MCP) protein family.</text>
</comment>
<evidence type="ECO:0000313" key="9">
    <source>
        <dbReference type="Proteomes" id="UP001253545"/>
    </source>
</evidence>
<keyword evidence="5" id="KW-0812">Transmembrane</keyword>
<evidence type="ECO:0000256" key="1">
    <source>
        <dbReference type="ARBA" id="ARBA00004370"/>
    </source>
</evidence>
<dbReference type="PANTHER" id="PTHR32089:SF120">
    <property type="entry name" value="METHYL-ACCEPTING CHEMOTAXIS PROTEIN TLPQ"/>
    <property type="match status" value="1"/>
</dbReference>
<evidence type="ECO:0000256" key="2">
    <source>
        <dbReference type="ARBA" id="ARBA00023224"/>
    </source>
</evidence>
<dbReference type="Pfam" id="PF00015">
    <property type="entry name" value="MCPsignal"/>
    <property type="match status" value="1"/>
</dbReference>
<evidence type="ECO:0000256" key="4">
    <source>
        <dbReference type="PROSITE-ProRule" id="PRU00284"/>
    </source>
</evidence>
<reference evidence="8 9" key="1">
    <citation type="submission" date="2023-09" db="EMBL/GenBank/DDBJ databases">
        <authorList>
            <person name="Rey-Velasco X."/>
        </authorList>
    </citation>
    <scope>NUCLEOTIDE SEQUENCE [LARGE SCALE GENOMIC DNA]</scope>
    <source>
        <strain evidence="8 9">P117</strain>
    </source>
</reference>
<dbReference type="InterPro" id="IPR003660">
    <property type="entry name" value="HAMP_dom"/>
</dbReference>
<accession>A0ABU2ZQB4</accession>
<dbReference type="PRINTS" id="PR00260">
    <property type="entry name" value="CHEMTRNSDUCR"/>
</dbReference>
<evidence type="ECO:0000259" key="6">
    <source>
        <dbReference type="PROSITE" id="PS50111"/>
    </source>
</evidence>
<keyword evidence="2 4" id="KW-0807">Transducer</keyword>
<comment type="subcellular location">
    <subcellularLocation>
        <location evidence="1">Membrane</location>
    </subcellularLocation>
</comment>
<evidence type="ECO:0000259" key="7">
    <source>
        <dbReference type="PROSITE" id="PS50885"/>
    </source>
</evidence>
<dbReference type="CDD" id="cd06225">
    <property type="entry name" value="HAMP"/>
    <property type="match status" value="1"/>
</dbReference>
<feature type="domain" description="HAMP" evidence="7">
    <location>
        <begin position="183"/>
        <end position="235"/>
    </location>
</feature>
<gene>
    <name evidence="8" type="ORF">RM552_08240</name>
</gene>
<dbReference type="CDD" id="cd11386">
    <property type="entry name" value="MCP_signal"/>
    <property type="match status" value="1"/>
</dbReference>
<dbReference type="Gene3D" id="6.10.340.10">
    <property type="match status" value="1"/>
</dbReference>
<keyword evidence="5" id="KW-1133">Transmembrane helix</keyword>
<feature type="transmembrane region" description="Helical" evidence="5">
    <location>
        <begin position="163"/>
        <end position="182"/>
    </location>
</feature>
<feature type="transmembrane region" description="Helical" evidence="5">
    <location>
        <begin position="6"/>
        <end position="25"/>
    </location>
</feature>
<dbReference type="PROSITE" id="PS50885">
    <property type="entry name" value="HAMP"/>
    <property type="match status" value="1"/>
</dbReference>
<protein>
    <submittedName>
        <fullName evidence="8">Methyl-accepting chemotaxis protein</fullName>
    </submittedName>
</protein>
<dbReference type="EMBL" id="JAVRHX010000002">
    <property type="protein sequence ID" value="MDT0594825.1"/>
    <property type="molecule type" value="Genomic_DNA"/>
</dbReference>
<evidence type="ECO:0000256" key="3">
    <source>
        <dbReference type="ARBA" id="ARBA00029447"/>
    </source>
</evidence>
<dbReference type="Gene3D" id="1.10.287.950">
    <property type="entry name" value="Methyl-accepting chemotaxis protein"/>
    <property type="match status" value="1"/>
</dbReference>
<dbReference type="SMART" id="SM00304">
    <property type="entry name" value="HAMP"/>
    <property type="match status" value="1"/>
</dbReference>
<evidence type="ECO:0000313" key="8">
    <source>
        <dbReference type="EMBL" id="MDT0594825.1"/>
    </source>
</evidence>
<keyword evidence="5" id="KW-0472">Membrane</keyword>
<evidence type="ECO:0000256" key="5">
    <source>
        <dbReference type="SAM" id="Phobius"/>
    </source>
</evidence>
<dbReference type="InterPro" id="IPR004090">
    <property type="entry name" value="Chemotax_Me-accpt_rcpt"/>
</dbReference>
<dbReference type="PANTHER" id="PTHR32089">
    <property type="entry name" value="METHYL-ACCEPTING CHEMOTAXIS PROTEIN MCPB"/>
    <property type="match status" value="1"/>
</dbReference>
<dbReference type="PROSITE" id="PS50111">
    <property type="entry name" value="CHEMOTAXIS_TRANSDUC_2"/>
    <property type="match status" value="1"/>
</dbReference>
<dbReference type="SUPFAM" id="SSF58104">
    <property type="entry name" value="Methyl-accepting chemotaxis protein (MCP) signaling domain"/>
    <property type="match status" value="1"/>
</dbReference>
<keyword evidence="9" id="KW-1185">Reference proteome</keyword>
<comment type="caution">
    <text evidence="8">The sequence shown here is derived from an EMBL/GenBank/DDBJ whole genome shotgun (WGS) entry which is preliminary data.</text>
</comment>
<dbReference type="InterPro" id="IPR004089">
    <property type="entry name" value="MCPsignal_dom"/>
</dbReference>
<dbReference type="RefSeq" id="WP_311368349.1">
    <property type="nucleotide sequence ID" value="NZ_JAVRHX010000002.1"/>
</dbReference>
<proteinExistence type="inferred from homology"/>
<dbReference type="SMART" id="SM00283">
    <property type="entry name" value="MA"/>
    <property type="match status" value="1"/>
</dbReference>
<sequence length="512" mass="55754">MTIKQKLWLAMGSLSFIILAIGILANASFNKLDKQNNIYSSISSADNYMFRARLSQADYLLLNEVEFEEQVDRFLNEAKNNLKTTQKQMDVKSSIERVNQILASIDRYKAEFTIIATSTEQLSSSAMSSLFEAAGDAAFATEALLKEEREIVNQTRKNATRNVLIAVAIALLVSVFLASWLIKSIMRPLTASMQIAENIASGDLSHAQETSNNDEFSLLIKALNKSTSKLREVISKIKQVTVKLDDAGVMVEHAVAHSNDSMQKQKDETTVLASSVVQVADASKNIAQNANDASTKSSEAEQEAIRGNQKISDARQAMHDLSSELSKASDSVNKLNDDSDNVADILNVIRSIAEQTNLLALNAAIEAARAGEQGRGFAVVADEVRTLAGRTQNSIEEITHIIEVIQTGASNVVDVISESNNQSAKVMELSDEASNAYSVIRNEVGQIADLNKQVSKEVSEQLSATELTKTNIVSISDLANVNADSLSSITAQIETQTNERKALQDLIGFFKV</sequence>
<dbReference type="Pfam" id="PF00672">
    <property type="entry name" value="HAMP"/>
    <property type="match status" value="1"/>
</dbReference>